<dbReference type="GO" id="GO:0021702">
    <property type="term" value="P:cerebellar Purkinje cell differentiation"/>
    <property type="evidence" value="ECO:0007669"/>
    <property type="project" value="TreeGrafter"/>
</dbReference>
<dbReference type="GO" id="GO:0021686">
    <property type="term" value="P:cerebellar granular layer maturation"/>
    <property type="evidence" value="ECO:0007669"/>
    <property type="project" value="TreeGrafter"/>
</dbReference>
<feature type="compositionally biased region" description="Low complexity" evidence="1">
    <location>
        <begin position="56"/>
        <end position="72"/>
    </location>
</feature>
<dbReference type="PANTHER" id="PTHR36683">
    <property type="entry name" value="CELL CYCLE EXIT AND NEURONAL DIFFERENTIATION PROTEIN 1"/>
    <property type="match status" value="1"/>
</dbReference>
<dbReference type="Ensembl" id="ENSACDT00005011134.1">
    <property type="protein sequence ID" value="ENSACDP00005009293.1"/>
    <property type="gene ID" value="ENSACDG00005006764.1"/>
</dbReference>
<keyword evidence="2" id="KW-1133">Transmembrane helix</keyword>
<protein>
    <recommendedName>
        <fullName evidence="5">Cell cycle exit and neuronal differentiation protein 1</fullName>
    </recommendedName>
</protein>
<reference evidence="3" key="2">
    <citation type="submission" date="2025-09" db="UniProtKB">
        <authorList>
            <consortium name="Ensembl"/>
        </authorList>
    </citation>
    <scope>IDENTIFICATION</scope>
</reference>
<feature type="compositionally biased region" description="Low complexity" evidence="1">
    <location>
        <begin position="1"/>
        <end position="24"/>
    </location>
</feature>
<sequence length="144" mass="14389">QDSHSKPSLSGGSSASASSNVRSGNKPDAKAPSSGKPEKPSPVPATNADKKETPKEQPAPAAATKKAGGDAAVVNNHSNLKPSPAATETQEATGQSPDSDHKGNSSEESPGSIFDNMKPLIIIGGVAVAALAVIVGVAFLARKK</sequence>
<dbReference type="PANTHER" id="PTHR36683:SF1">
    <property type="entry name" value="CELL CYCLE EXIT AND NEURONAL DIFFERENTIATION PROTEIN 1"/>
    <property type="match status" value="1"/>
</dbReference>
<dbReference type="InterPro" id="IPR020162">
    <property type="entry name" value="Cend1"/>
</dbReference>
<keyword evidence="4" id="KW-1185">Reference proteome</keyword>
<reference evidence="3" key="1">
    <citation type="submission" date="2025-08" db="UniProtKB">
        <authorList>
            <consortium name="Ensembl"/>
        </authorList>
    </citation>
    <scope>IDENTIFICATION</scope>
</reference>
<proteinExistence type="predicted"/>
<dbReference type="Proteomes" id="UP000694521">
    <property type="component" value="Unplaced"/>
</dbReference>
<evidence type="ECO:0000256" key="1">
    <source>
        <dbReference type="SAM" id="MobiDB-lite"/>
    </source>
</evidence>
<organism evidence="3 4">
    <name type="scientific">Anser cygnoides</name>
    <name type="common">Swan goose</name>
    <dbReference type="NCBI Taxonomy" id="8845"/>
    <lineage>
        <taxon>Eukaryota</taxon>
        <taxon>Metazoa</taxon>
        <taxon>Chordata</taxon>
        <taxon>Craniata</taxon>
        <taxon>Vertebrata</taxon>
        <taxon>Euteleostomi</taxon>
        <taxon>Archelosauria</taxon>
        <taxon>Archosauria</taxon>
        <taxon>Dinosauria</taxon>
        <taxon>Saurischia</taxon>
        <taxon>Theropoda</taxon>
        <taxon>Coelurosauria</taxon>
        <taxon>Aves</taxon>
        <taxon>Neognathae</taxon>
        <taxon>Galloanserae</taxon>
        <taxon>Anseriformes</taxon>
        <taxon>Anatidae</taxon>
        <taxon>Anserinae</taxon>
        <taxon>Anser</taxon>
    </lineage>
</organism>
<dbReference type="Pfam" id="PF15677">
    <property type="entry name" value="CEND1"/>
    <property type="match status" value="1"/>
</dbReference>
<keyword evidence="2" id="KW-0472">Membrane</keyword>
<evidence type="ECO:0008006" key="5">
    <source>
        <dbReference type="Google" id="ProtNLM"/>
    </source>
</evidence>
<dbReference type="GO" id="GO:0021933">
    <property type="term" value="P:radial glia guided migration of cerebellar granule cell"/>
    <property type="evidence" value="ECO:0007669"/>
    <property type="project" value="TreeGrafter"/>
</dbReference>
<evidence type="ECO:0000313" key="4">
    <source>
        <dbReference type="Proteomes" id="UP000694521"/>
    </source>
</evidence>
<evidence type="ECO:0000256" key="2">
    <source>
        <dbReference type="SAM" id="Phobius"/>
    </source>
</evidence>
<evidence type="ECO:0000313" key="3">
    <source>
        <dbReference type="Ensembl" id="ENSACDP00005009293.1"/>
    </source>
</evidence>
<name>A0A8B9II44_ANSCY</name>
<feature type="region of interest" description="Disordered" evidence="1">
    <location>
        <begin position="1"/>
        <end position="114"/>
    </location>
</feature>
<accession>A0A8B9II44</accession>
<dbReference type="AlphaFoldDB" id="A0A8B9II44"/>
<feature type="transmembrane region" description="Helical" evidence="2">
    <location>
        <begin position="120"/>
        <end position="141"/>
    </location>
</feature>
<feature type="compositionally biased region" description="Polar residues" evidence="1">
    <location>
        <begin position="75"/>
        <end position="97"/>
    </location>
</feature>
<keyword evidence="2" id="KW-0812">Transmembrane</keyword>